<evidence type="ECO:0000259" key="3">
    <source>
        <dbReference type="Pfam" id="PF01425"/>
    </source>
</evidence>
<dbReference type="EnsemblPlants" id="Pp3c7_18330V3.4">
    <property type="protein sequence ID" value="Pp3c7_18330V3.4"/>
    <property type="gene ID" value="Pp3c7_18330"/>
</dbReference>
<dbReference type="GeneID" id="112284358"/>
<keyword evidence="2" id="KW-0472">Membrane</keyword>
<dbReference type="Proteomes" id="UP000006727">
    <property type="component" value="Chromosome 7"/>
</dbReference>
<dbReference type="Gene3D" id="3.90.1300.10">
    <property type="entry name" value="Amidase signature (AS) domain"/>
    <property type="match status" value="1"/>
</dbReference>
<dbReference type="EnsemblPlants" id="Pp3c7_18330V3.5">
    <property type="protein sequence ID" value="Pp3c7_18330V3.5"/>
    <property type="gene ID" value="Pp3c7_18330"/>
</dbReference>
<keyword evidence="2" id="KW-0812">Transmembrane</keyword>
<dbReference type="PANTHER" id="PTHR11895:SF67">
    <property type="entry name" value="AMIDASE DOMAIN-CONTAINING PROTEIN"/>
    <property type="match status" value="1"/>
</dbReference>
<evidence type="ECO:0000256" key="1">
    <source>
        <dbReference type="ARBA" id="ARBA00009199"/>
    </source>
</evidence>
<dbReference type="EnsemblPlants" id="Pp3c7_18330V3.2">
    <property type="protein sequence ID" value="Pp3c7_18330V3.2"/>
    <property type="gene ID" value="Pp3c7_18330"/>
</dbReference>
<dbReference type="OMA" id="WMIERPQ"/>
<dbReference type="RefSeq" id="XP_073391121.1">
    <property type="nucleotide sequence ID" value="XM_073535020.1"/>
</dbReference>
<dbReference type="SUPFAM" id="SSF75304">
    <property type="entry name" value="Amidase signature (AS) enzymes"/>
    <property type="match status" value="1"/>
</dbReference>
<dbReference type="AlphaFoldDB" id="A0A2K1KC43"/>
<dbReference type="Gramene" id="Pp3c7_18330V3.2">
    <property type="protein sequence ID" value="Pp3c7_18330V3.2"/>
    <property type="gene ID" value="Pp3c7_18330"/>
</dbReference>
<evidence type="ECO:0000256" key="2">
    <source>
        <dbReference type="SAM" id="Phobius"/>
    </source>
</evidence>
<reference evidence="4 6" key="2">
    <citation type="journal article" date="2018" name="Plant J.">
        <title>The Physcomitrella patens chromosome-scale assembly reveals moss genome structure and evolution.</title>
        <authorList>
            <person name="Lang D."/>
            <person name="Ullrich K.K."/>
            <person name="Murat F."/>
            <person name="Fuchs J."/>
            <person name="Jenkins J."/>
            <person name="Haas F.B."/>
            <person name="Piednoel M."/>
            <person name="Gundlach H."/>
            <person name="Van Bel M."/>
            <person name="Meyberg R."/>
            <person name="Vives C."/>
            <person name="Morata J."/>
            <person name="Symeonidi A."/>
            <person name="Hiss M."/>
            <person name="Muchero W."/>
            <person name="Kamisugi Y."/>
            <person name="Saleh O."/>
            <person name="Blanc G."/>
            <person name="Decker E.L."/>
            <person name="van Gessel N."/>
            <person name="Grimwood J."/>
            <person name="Hayes R.D."/>
            <person name="Graham S.W."/>
            <person name="Gunter L.E."/>
            <person name="McDaniel S.F."/>
            <person name="Hoernstein S.N.W."/>
            <person name="Larsson A."/>
            <person name="Li F.W."/>
            <person name="Perroud P.F."/>
            <person name="Phillips J."/>
            <person name="Ranjan P."/>
            <person name="Rokshar D.S."/>
            <person name="Rothfels C.J."/>
            <person name="Schneider L."/>
            <person name="Shu S."/>
            <person name="Stevenson D.W."/>
            <person name="Thummler F."/>
            <person name="Tillich M."/>
            <person name="Villarreal Aguilar J.C."/>
            <person name="Widiez T."/>
            <person name="Wong G.K."/>
            <person name="Wymore A."/>
            <person name="Zhang Y."/>
            <person name="Zimmer A.D."/>
            <person name="Quatrano R.S."/>
            <person name="Mayer K.F.X."/>
            <person name="Goodstein D."/>
            <person name="Casacuberta J.M."/>
            <person name="Vandepoele K."/>
            <person name="Reski R."/>
            <person name="Cuming A.C."/>
            <person name="Tuskan G.A."/>
            <person name="Maumus F."/>
            <person name="Salse J."/>
            <person name="Schmutz J."/>
            <person name="Rensing S.A."/>
        </authorList>
    </citation>
    <scope>NUCLEOTIDE SEQUENCE [LARGE SCALE GENOMIC DNA]</scope>
    <source>
        <strain evidence="5 6">cv. Gransden 2004</strain>
    </source>
</reference>
<comment type="similarity">
    <text evidence="1">Belongs to the amidase family.</text>
</comment>
<dbReference type="RefSeq" id="XP_073391123.1">
    <property type="nucleotide sequence ID" value="XM_073535022.1"/>
</dbReference>
<dbReference type="RefSeq" id="XP_024379858.1">
    <property type="nucleotide sequence ID" value="XM_024524090.2"/>
</dbReference>
<dbReference type="OrthoDB" id="421993at2759"/>
<organism evidence="4">
    <name type="scientific">Physcomitrium patens</name>
    <name type="common">Spreading-leaved earth moss</name>
    <name type="synonym">Physcomitrella patens</name>
    <dbReference type="NCBI Taxonomy" id="3218"/>
    <lineage>
        <taxon>Eukaryota</taxon>
        <taxon>Viridiplantae</taxon>
        <taxon>Streptophyta</taxon>
        <taxon>Embryophyta</taxon>
        <taxon>Bryophyta</taxon>
        <taxon>Bryophytina</taxon>
        <taxon>Bryopsida</taxon>
        <taxon>Funariidae</taxon>
        <taxon>Funariales</taxon>
        <taxon>Funariaceae</taxon>
        <taxon>Physcomitrium</taxon>
    </lineage>
</organism>
<dbReference type="PaxDb" id="3218-PP1S2_603V6.2"/>
<name>A0A2K1KC43_PHYPA</name>
<protein>
    <recommendedName>
        <fullName evidence="3">Amidase domain-containing protein</fullName>
    </recommendedName>
</protein>
<dbReference type="Gramene" id="Pp3c7_18330V3.5">
    <property type="protein sequence ID" value="Pp3c7_18330V3.5"/>
    <property type="gene ID" value="Pp3c7_18330"/>
</dbReference>
<dbReference type="RefSeq" id="XP_024379857.1">
    <property type="nucleotide sequence ID" value="XM_024524089.2"/>
</dbReference>
<dbReference type="Gramene" id="Pp3c7_18330V3.3">
    <property type="protein sequence ID" value="Pp3c7_18330V3.3"/>
    <property type="gene ID" value="Pp3c7_18330"/>
</dbReference>
<dbReference type="EnsemblPlants" id="Pp3c7_18330V3.1">
    <property type="protein sequence ID" value="Pp3c7_18330V3.1"/>
    <property type="gene ID" value="Pp3c7_18330"/>
</dbReference>
<accession>A0A2K1KC43</accession>
<evidence type="ECO:0000313" key="4">
    <source>
        <dbReference type="EMBL" id="PNR51348.1"/>
    </source>
</evidence>
<dbReference type="Gramene" id="Pp3c7_18330V3.1">
    <property type="protein sequence ID" value="Pp3c7_18330V3.1"/>
    <property type="gene ID" value="Pp3c7_18330"/>
</dbReference>
<dbReference type="RefSeq" id="XP_024379859.1">
    <property type="nucleotide sequence ID" value="XM_024524091.2"/>
</dbReference>
<dbReference type="STRING" id="3218.A0A2K1KC43"/>
<keyword evidence="6" id="KW-1185">Reference proteome</keyword>
<dbReference type="PANTHER" id="PTHR11895">
    <property type="entry name" value="TRANSAMIDASE"/>
    <property type="match status" value="1"/>
</dbReference>
<evidence type="ECO:0000313" key="6">
    <source>
        <dbReference type="Proteomes" id="UP000006727"/>
    </source>
</evidence>
<dbReference type="InterPro" id="IPR000120">
    <property type="entry name" value="Amidase"/>
</dbReference>
<dbReference type="InterPro" id="IPR020556">
    <property type="entry name" value="Amidase_CS"/>
</dbReference>
<proteinExistence type="inferred from homology"/>
<dbReference type="PROSITE" id="PS00571">
    <property type="entry name" value="AMIDASES"/>
    <property type="match status" value="1"/>
</dbReference>
<gene>
    <name evidence="5" type="primary">LOC112284358</name>
    <name evidence="4" type="ORF">PHYPA_010534</name>
</gene>
<dbReference type="InterPro" id="IPR023631">
    <property type="entry name" value="Amidase_dom"/>
</dbReference>
<dbReference type="EnsemblPlants" id="Pp3c7_18330V3.3">
    <property type="protein sequence ID" value="Pp3c7_18330V3.3"/>
    <property type="gene ID" value="Pp3c7_18330"/>
</dbReference>
<dbReference type="Gramene" id="Pp3c7_18330V3.4">
    <property type="protein sequence ID" value="Pp3c7_18330V3.4"/>
    <property type="gene ID" value="Pp3c7_18330"/>
</dbReference>
<keyword evidence="2" id="KW-1133">Transmembrane helix</keyword>
<dbReference type="EMBL" id="ABEU02000007">
    <property type="protein sequence ID" value="PNR51348.1"/>
    <property type="molecule type" value="Genomic_DNA"/>
</dbReference>
<dbReference type="RefSeq" id="XP_073391122.1">
    <property type="nucleotide sequence ID" value="XM_073535021.1"/>
</dbReference>
<feature type="transmembrane region" description="Helical" evidence="2">
    <location>
        <begin position="42"/>
        <end position="64"/>
    </location>
</feature>
<dbReference type="InterPro" id="IPR036928">
    <property type="entry name" value="AS_sf"/>
</dbReference>
<sequence>MTDTKMHAENMGMQPPSCTAMEEKNSNEYVYITEKAPRLAGFFLKCFCWLLEMSLLHPIILFYLKKVNNVTKIFMNTQYSEEPMYKPQYFDEIEEEKFVQVLETKFSAPECVAAAVECLPPYLSNTLTYCGKEDQIDVRKFQYATIRDYADAYTSGRVTPTEVAKRFLTSIEDSRKMSRGLNLFISLDFHDVISQAAAATERYRQGKPLSVLDGVLVAVKDEIDCLPYPTTGGSTWLGKARQVTKDAAVVKRLRECGAVMVGKTNMHELGVGTTGINPHYGATRNPHDMTRVSGGSSGGSATVVAAGLCPVALGVDGGGSVRMPASLSGVVGLKPTFGRIAKSGLLPLNWTIGMVGTLTGTVEDAYIVYAAVQGHLPSDKLVSIPPPATLPLLNDVQMEPNIMAKLIEEIKLAKFSKWYNDSDDSVWRVCDSALRLIQDTYGCKVVDASIPDLDKMRLAHYITMGGELTASLGVEYENLGRKTTGGDVRSTISIFQGFSNREFVTAQRLRSRCMQHHMEVFKEADFIVTPTTACTAPPIRDDAEQYGELDYQHGGKLMRFIIAGNLLGLPAITLPVGYDAKGLPVGLQLVGKPWSEAALLRVAVAFEKICAPQHRPKVYYDLLN</sequence>
<evidence type="ECO:0000313" key="5">
    <source>
        <dbReference type="EnsemblPlants" id="Pp3c7_18330V3.1"/>
    </source>
</evidence>
<dbReference type="Pfam" id="PF01425">
    <property type="entry name" value="Amidase"/>
    <property type="match status" value="1"/>
</dbReference>
<reference evidence="5" key="3">
    <citation type="submission" date="2020-12" db="UniProtKB">
        <authorList>
            <consortium name="EnsemblPlants"/>
        </authorList>
    </citation>
    <scope>IDENTIFICATION</scope>
</reference>
<feature type="domain" description="Amidase" evidence="3">
    <location>
        <begin position="175"/>
        <end position="600"/>
    </location>
</feature>
<dbReference type="GO" id="GO:0016811">
    <property type="term" value="F:hydrolase activity, acting on carbon-nitrogen (but not peptide) bonds, in linear amides"/>
    <property type="evidence" value="ECO:0007669"/>
    <property type="project" value="UniProtKB-ARBA"/>
</dbReference>
<reference evidence="4 6" key="1">
    <citation type="journal article" date="2008" name="Science">
        <title>The Physcomitrella genome reveals evolutionary insights into the conquest of land by plants.</title>
        <authorList>
            <person name="Rensing S."/>
            <person name="Lang D."/>
            <person name="Zimmer A."/>
            <person name="Terry A."/>
            <person name="Salamov A."/>
            <person name="Shapiro H."/>
            <person name="Nishiyama T."/>
            <person name="Perroud P.-F."/>
            <person name="Lindquist E."/>
            <person name="Kamisugi Y."/>
            <person name="Tanahashi T."/>
            <person name="Sakakibara K."/>
            <person name="Fujita T."/>
            <person name="Oishi K."/>
            <person name="Shin-I T."/>
            <person name="Kuroki Y."/>
            <person name="Toyoda A."/>
            <person name="Suzuki Y."/>
            <person name="Hashimoto A."/>
            <person name="Yamaguchi K."/>
            <person name="Sugano A."/>
            <person name="Kohara Y."/>
            <person name="Fujiyama A."/>
            <person name="Anterola A."/>
            <person name="Aoki S."/>
            <person name="Ashton N."/>
            <person name="Barbazuk W.B."/>
            <person name="Barker E."/>
            <person name="Bennetzen J."/>
            <person name="Bezanilla M."/>
            <person name="Blankenship R."/>
            <person name="Cho S.H."/>
            <person name="Dutcher S."/>
            <person name="Estelle M."/>
            <person name="Fawcett J.A."/>
            <person name="Gundlach H."/>
            <person name="Hanada K."/>
            <person name="Heyl A."/>
            <person name="Hicks K.A."/>
            <person name="Hugh J."/>
            <person name="Lohr M."/>
            <person name="Mayer K."/>
            <person name="Melkozernov A."/>
            <person name="Murata T."/>
            <person name="Nelson D."/>
            <person name="Pils B."/>
            <person name="Prigge M."/>
            <person name="Reiss B."/>
            <person name="Renner T."/>
            <person name="Rombauts S."/>
            <person name="Rushton P."/>
            <person name="Sanderfoot A."/>
            <person name="Schween G."/>
            <person name="Shiu S.-H."/>
            <person name="Stueber K."/>
            <person name="Theodoulou F.L."/>
            <person name="Tu H."/>
            <person name="Van de Peer Y."/>
            <person name="Verrier P.J."/>
            <person name="Waters E."/>
            <person name="Wood A."/>
            <person name="Yang L."/>
            <person name="Cove D."/>
            <person name="Cuming A."/>
            <person name="Hasebe M."/>
            <person name="Lucas S."/>
            <person name="Mishler D.B."/>
            <person name="Reski R."/>
            <person name="Grigoriev I."/>
            <person name="Quatrano R.S."/>
            <person name="Boore J.L."/>
        </authorList>
    </citation>
    <scope>NUCLEOTIDE SEQUENCE [LARGE SCALE GENOMIC DNA]</scope>
    <source>
        <strain evidence="5 6">cv. Gransden 2004</strain>
    </source>
</reference>